<protein>
    <submittedName>
        <fullName evidence="2">IS630 family transposase</fullName>
    </submittedName>
</protein>
<accession>A0A5C7ER65</accession>
<evidence type="ECO:0000259" key="1">
    <source>
        <dbReference type="Pfam" id="PF13592"/>
    </source>
</evidence>
<comment type="caution">
    <text evidence="2">The sequence shown here is derived from an EMBL/GenBank/DDBJ whole genome shotgun (WGS) entry which is preliminary data.</text>
</comment>
<dbReference type="InterPro" id="IPR047655">
    <property type="entry name" value="Transpos_IS630-like"/>
</dbReference>
<dbReference type="Proteomes" id="UP000321201">
    <property type="component" value="Unassembled WGS sequence"/>
</dbReference>
<keyword evidence="3" id="KW-1185">Reference proteome</keyword>
<sequence length="162" mass="18263">MSALHRGGSMAVKMDEAAKRRVRAGRLLMKGKKPAEVARAVGAPRQTVYRWLGVLQEKGIDGLREMSKGGRPSRMSAGQLEELRQALLAGPVACGYGTDLWTIKRVRLLIEKRFGIKYSEVHVWRLLGAMGFSSQKPEKRAIERDEEAVAHWKKRTWPVLKK</sequence>
<dbReference type="InterPro" id="IPR025959">
    <property type="entry name" value="Winged_HTH_dom"/>
</dbReference>
<proteinExistence type="predicted"/>
<gene>
    <name evidence="2" type="ORF">FR698_15905</name>
</gene>
<evidence type="ECO:0000313" key="2">
    <source>
        <dbReference type="EMBL" id="TXF10049.1"/>
    </source>
</evidence>
<reference evidence="2 3" key="1">
    <citation type="submission" date="2019-08" db="EMBL/GenBank/DDBJ databases">
        <title>Pelomicrobium methylotrophicum gen. nov., sp. nov. a moderately thermophilic, facultatively anaerobic, lithoautotrophic and methylotrophic bacterium isolated from a terrestrial mud volcano.</title>
        <authorList>
            <person name="Slobodkina G.B."/>
            <person name="Merkel A.Y."/>
            <person name="Slobodkin A.I."/>
        </authorList>
    </citation>
    <scope>NUCLEOTIDE SEQUENCE [LARGE SCALE GENOMIC DNA]</scope>
    <source>
        <strain evidence="2 3">SM250</strain>
    </source>
</reference>
<dbReference type="Pfam" id="PF13592">
    <property type="entry name" value="HTH_33"/>
    <property type="match status" value="1"/>
</dbReference>
<name>A0A5C7ER65_9PROT</name>
<dbReference type="NCBIfam" id="NF033545">
    <property type="entry name" value="transpos_IS630"/>
    <property type="match status" value="1"/>
</dbReference>
<organism evidence="2 3">
    <name type="scientific">Pelomicrobium methylotrophicum</name>
    <dbReference type="NCBI Taxonomy" id="2602750"/>
    <lineage>
        <taxon>Bacteria</taxon>
        <taxon>Pseudomonadati</taxon>
        <taxon>Pseudomonadota</taxon>
        <taxon>Hydrogenophilia</taxon>
        <taxon>Hydrogenophilia incertae sedis</taxon>
        <taxon>Pelomicrobium</taxon>
    </lineage>
</organism>
<dbReference type="AlphaFoldDB" id="A0A5C7ER65"/>
<dbReference type="InParanoid" id="A0A5C7ER65"/>
<dbReference type="OrthoDB" id="5298607at2"/>
<dbReference type="SUPFAM" id="SSF46689">
    <property type="entry name" value="Homeodomain-like"/>
    <property type="match status" value="1"/>
</dbReference>
<feature type="non-terminal residue" evidence="2">
    <location>
        <position position="162"/>
    </location>
</feature>
<dbReference type="EMBL" id="VPFL01000037">
    <property type="protein sequence ID" value="TXF10049.1"/>
    <property type="molecule type" value="Genomic_DNA"/>
</dbReference>
<dbReference type="Pfam" id="PF13551">
    <property type="entry name" value="HTH_29"/>
    <property type="match status" value="1"/>
</dbReference>
<feature type="domain" description="Winged helix-turn helix" evidence="1">
    <location>
        <begin position="98"/>
        <end position="155"/>
    </location>
</feature>
<dbReference type="InterPro" id="IPR009057">
    <property type="entry name" value="Homeodomain-like_sf"/>
</dbReference>
<evidence type="ECO:0000313" key="3">
    <source>
        <dbReference type="Proteomes" id="UP000321201"/>
    </source>
</evidence>